<comment type="subcellular location">
    <subcellularLocation>
        <location evidence="1">Cell outer membrane</location>
    </subcellularLocation>
</comment>
<dbReference type="PROSITE" id="PS51123">
    <property type="entry name" value="OMPA_2"/>
    <property type="match status" value="1"/>
</dbReference>
<evidence type="ECO:0000256" key="1">
    <source>
        <dbReference type="ARBA" id="ARBA00004442"/>
    </source>
</evidence>
<dbReference type="Pfam" id="PF00691">
    <property type="entry name" value="OmpA"/>
    <property type="match status" value="1"/>
</dbReference>
<dbReference type="AlphaFoldDB" id="A0A1F6C4C0"/>
<dbReference type="GO" id="GO:0009279">
    <property type="term" value="C:cell outer membrane"/>
    <property type="evidence" value="ECO:0007669"/>
    <property type="project" value="UniProtKB-SubCell"/>
</dbReference>
<name>A0A1F6C4C0_HANXR</name>
<sequence>MKNALLVVLLVLLASPAYAAPPRYRVIKVQTTLNTGVMPTDSTSANDYYVTIGRQHNLKTGALLNVYRDKQIDDETGGETITSQVFVGQLKAIQVYDKYCVSRVMGLAGSADPLRERDAVLVGDYILPVFVIQGEQLFAKGSSTLLPGAIKHLEDAALFIRSNNPSRAVVEGHTDNDGTPAYNLKLSELRAAAVRDYLVNQAKIDPRTLYPVGCGESRPIAPNDTPQGQAMNRRFEIIIER</sequence>
<dbReference type="Gene3D" id="3.30.1330.60">
    <property type="entry name" value="OmpA-like domain"/>
    <property type="match status" value="1"/>
</dbReference>
<protein>
    <recommendedName>
        <fullName evidence="6">OmpA-like domain-containing protein</fullName>
    </recommendedName>
</protein>
<dbReference type="InterPro" id="IPR006664">
    <property type="entry name" value="OMP_bac"/>
</dbReference>
<evidence type="ECO:0000256" key="4">
    <source>
        <dbReference type="PROSITE-ProRule" id="PRU00473"/>
    </source>
</evidence>
<feature type="signal peptide" evidence="5">
    <location>
        <begin position="1"/>
        <end position="19"/>
    </location>
</feature>
<keyword evidence="2 4" id="KW-0472">Membrane</keyword>
<keyword evidence="3" id="KW-0998">Cell outer membrane</keyword>
<dbReference type="PANTHER" id="PTHR30329">
    <property type="entry name" value="STATOR ELEMENT OF FLAGELLAR MOTOR COMPLEX"/>
    <property type="match status" value="1"/>
</dbReference>
<dbReference type="CDD" id="cd07185">
    <property type="entry name" value="OmpA_C-like"/>
    <property type="match status" value="1"/>
</dbReference>
<dbReference type="Proteomes" id="UP000178606">
    <property type="component" value="Unassembled WGS sequence"/>
</dbReference>
<evidence type="ECO:0000313" key="7">
    <source>
        <dbReference type="EMBL" id="OGG43637.1"/>
    </source>
</evidence>
<keyword evidence="5" id="KW-0732">Signal</keyword>
<evidence type="ECO:0000259" key="6">
    <source>
        <dbReference type="PROSITE" id="PS51123"/>
    </source>
</evidence>
<gene>
    <name evidence="7" type="ORF">A3F84_21390</name>
</gene>
<dbReference type="EMBL" id="MFKF01000429">
    <property type="protein sequence ID" value="OGG43637.1"/>
    <property type="molecule type" value="Genomic_DNA"/>
</dbReference>
<accession>A0A1F6C4C0</accession>
<evidence type="ECO:0000256" key="3">
    <source>
        <dbReference type="ARBA" id="ARBA00023237"/>
    </source>
</evidence>
<reference evidence="7 8" key="1">
    <citation type="journal article" date="2016" name="Nat. Commun.">
        <title>Thousands of microbial genomes shed light on interconnected biogeochemical processes in an aquifer system.</title>
        <authorList>
            <person name="Anantharaman K."/>
            <person name="Brown C.T."/>
            <person name="Hug L.A."/>
            <person name="Sharon I."/>
            <person name="Castelle C.J."/>
            <person name="Probst A.J."/>
            <person name="Thomas B.C."/>
            <person name="Singh A."/>
            <person name="Wilkins M.J."/>
            <person name="Karaoz U."/>
            <person name="Brodie E.L."/>
            <person name="Williams K.H."/>
            <person name="Hubbard S.S."/>
            <person name="Banfield J.F."/>
        </authorList>
    </citation>
    <scope>NUCLEOTIDE SEQUENCE [LARGE SCALE GENOMIC DNA]</scope>
    <source>
        <strain evidence="8">RIFCSPLOWO2_12_FULL_64_10</strain>
    </source>
</reference>
<dbReference type="SUPFAM" id="SSF103088">
    <property type="entry name" value="OmpA-like"/>
    <property type="match status" value="1"/>
</dbReference>
<dbReference type="InterPro" id="IPR036737">
    <property type="entry name" value="OmpA-like_sf"/>
</dbReference>
<evidence type="ECO:0000256" key="5">
    <source>
        <dbReference type="SAM" id="SignalP"/>
    </source>
</evidence>
<feature type="chain" id="PRO_5009523278" description="OmpA-like domain-containing protein" evidence="5">
    <location>
        <begin position="20"/>
        <end position="241"/>
    </location>
</feature>
<dbReference type="InterPro" id="IPR006665">
    <property type="entry name" value="OmpA-like"/>
</dbReference>
<organism evidence="7 8">
    <name type="scientific">Handelsmanbacteria sp. (strain RIFCSPLOWO2_12_FULL_64_10)</name>
    <dbReference type="NCBI Taxonomy" id="1817868"/>
    <lineage>
        <taxon>Bacteria</taxon>
        <taxon>Candidatus Handelsmaniibacteriota</taxon>
    </lineage>
</organism>
<dbReference type="InterPro" id="IPR050330">
    <property type="entry name" value="Bact_OuterMem_StrucFunc"/>
</dbReference>
<proteinExistence type="predicted"/>
<evidence type="ECO:0000256" key="2">
    <source>
        <dbReference type="ARBA" id="ARBA00023136"/>
    </source>
</evidence>
<feature type="domain" description="OmpA-like" evidence="6">
    <location>
        <begin position="125"/>
        <end position="241"/>
    </location>
</feature>
<comment type="caution">
    <text evidence="7">The sequence shown here is derived from an EMBL/GenBank/DDBJ whole genome shotgun (WGS) entry which is preliminary data.</text>
</comment>
<dbReference type="PANTHER" id="PTHR30329:SF21">
    <property type="entry name" value="LIPOPROTEIN YIAD-RELATED"/>
    <property type="match status" value="1"/>
</dbReference>
<evidence type="ECO:0000313" key="8">
    <source>
        <dbReference type="Proteomes" id="UP000178606"/>
    </source>
</evidence>
<dbReference type="PRINTS" id="PR01021">
    <property type="entry name" value="OMPADOMAIN"/>
</dbReference>
<dbReference type="PRINTS" id="PR01023">
    <property type="entry name" value="NAFLGMOTY"/>
</dbReference>